<reference evidence="2 3" key="1">
    <citation type="submission" date="2009-01" db="EMBL/GenBank/DDBJ databases">
        <authorList>
            <person name="Fulton L."/>
            <person name="Clifton S."/>
            <person name="Fulton B."/>
            <person name="Xu J."/>
            <person name="Minx P."/>
            <person name="Pepin K.H."/>
            <person name="Johnson M."/>
            <person name="Bhonagiri V."/>
            <person name="Nash W.E."/>
            <person name="Mardis E.R."/>
            <person name="Wilson R.K."/>
        </authorList>
    </citation>
    <scope>NUCLEOTIDE SEQUENCE [LARGE SCALE GENOMIC DNA]</scope>
    <source>
        <strain evidence="2 3">DSM 5476</strain>
    </source>
</reference>
<proteinExistence type="predicted"/>
<protein>
    <submittedName>
        <fullName evidence="2">Uncharacterized protein</fullName>
    </submittedName>
</protein>
<feature type="compositionally biased region" description="Polar residues" evidence="1">
    <location>
        <begin position="31"/>
        <end position="40"/>
    </location>
</feature>
<gene>
    <name evidence="2" type="ORF">CLOSTMETH_03253</name>
</gene>
<comment type="caution">
    <text evidence="2">The sequence shown here is derived from an EMBL/GenBank/DDBJ whole genome shotgun (WGS) entry which is preliminary data.</text>
</comment>
<dbReference type="Proteomes" id="UP000003340">
    <property type="component" value="Unassembled WGS sequence"/>
</dbReference>
<keyword evidence="3" id="KW-1185">Reference proteome</keyword>
<feature type="region of interest" description="Disordered" evidence="1">
    <location>
        <begin position="1"/>
        <end position="40"/>
    </location>
</feature>
<dbReference type="EMBL" id="ACEC01000115">
    <property type="protein sequence ID" value="EEG29140.1"/>
    <property type="molecule type" value="Genomic_DNA"/>
</dbReference>
<dbReference type="HOGENOM" id="CLU_3287501_0_0_9"/>
<accession>C0EH53</accession>
<sequence>MKKEDYAAEQISLKKHIDSFPSSEKKKAKNKQPQASGCLK</sequence>
<evidence type="ECO:0000256" key="1">
    <source>
        <dbReference type="SAM" id="MobiDB-lite"/>
    </source>
</evidence>
<dbReference type="AlphaFoldDB" id="C0EH53"/>
<organism evidence="2 3">
    <name type="scientific">[Clostridium] methylpentosum DSM 5476</name>
    <dbReference type="NCBI Taxonomy" id="537013"/>
    <lineage>
        <taxon>Bacteria</taxon>
        <taxon>Bacillati</taxon>
        <taxon>Bacillota</taxon>
        <taxon>Clostridia</taxon>
        <taxon>Eubacteriales</taxon>
        <taxon>Oscillospiraceae</taxon>
        <taxon>Oscillospiraceae incertae sedis</taxon>
    </lineage>
</organism>
<evidence type="ECO:0000313" key="3">
    <source>
        <dbReference type="Proteomes" id="UP000003340"/>
    </source>
</evidence>
<reference evidence="2 3" key="2">
    <citation type="submission" date="2009-02" db="EMBL/GenBank/DDBJ databases">
        <title>Draft genome sequence of Clostridium methylpentosum (DSM 5476).</title>
        <authorList>
            <person name="Sudarsanam P."/>
            <person name="Ley R."/>
            <person name="Guruge J."/>
            <person name="Turnbaugh P.J."/>
            <person name="Mahowald M."/>
            <person name="Liep D."/>
            <person name="Gordon J."/>
        </authorList>
    </citation>
    <scope>NUCLEOTIDE SEQUENCE [LARGE SCALE GENOMIC DNA]</scope>
    <source>
        <strain evidence="2 3">DSM 5476</strain>
    </source>
</reference>
<evidence type="ECO:0000313" key="2">
    <source>
        <dbReference type="EMBL" id="EEG29140.1"/>
    </source>
</evidence>
<dbReference type="STRING" id="537013.CLOSTMETH_03253"/>
<name>C0EH53_9FIRM</name>